<evidence type="ECO:0000313" key="7">
    <source>
        <dbReference type="Proteomes" id="UP000007013"/>
    </source>
</evidence>
<keyword evidence="1" id="KW-0805">Transcription regulation</keyword>
<proteinExistence type="predicted"/>
<dbReference type="eggNOG" id="COG2207">
    <property type="taxonomic scope" value="Bacteria"/>
</dbReference>
<dbReference type="InterPro" id="IPR018062">
    <property type="entry name" value="HTH_AraC-typ_CS"/>
</dbReference>
<gene>
    <name evidence="6" type="ordered locus">Oter_1424</name>
</gene>
<evidence type="ECO:0000256" key="2">
    <source>
        <dbReference type="ARBA" id="ARBA00023125"/>
    </source>
</evidence>
<dbReference type="EMBL" id="CP001032">
    <property type="protein sequence ID" value="ACB74709.1"/>
    <property type="molecule type" value="Genomic_DNA"/>
</dbReference>
<evidence type="ECO:0000256" key="4">
    <source>
        <dbReference type="ARBA" id="ARBA00023163"/>
    </source>
</evidence>
<dbReference type="InterPro" id="IPR050204">
    <property type="entry name" value="AraC_XylS_family_regulators"/>
</dbReference>
<dbReference type="SUPFAM" id="SSF46689">
    <property type="entry name" value="Homeodomain-like"/>
    <property type="match status" value="1"/>
</dbReference>
<dbReference type="PANTHER" id="PTHR46796">
    <property type="entry name" value="HTH-TYPE TRANSCRIPTIONAL ACTIVATOR RHAS-RELATED"/>
    <property type="match status" value="1"/>
</dbReference>
<dbReference type="Proteomes" id="UP000007013">
    <property type="component" value="Chromosome"/>
</dbReference>
<keyword evidence="2" id="KW-0238">DNA-binding</keyword>
<dbReference type="InterPro" id="IPR018060">
    <property type="entry name" value="HTH_AraC"/>
</dbReference>
<dbReference type="KEGG" id="ote:Oter_1424"/>
<dbReference type="SUPFAM" id="SSF51215">
    <property type="entry name" value="Regulatory protein AraC"/>
    <property type="match status" value="1"/>
</dbReference>
<keyword evidence="3" id="KW-0010">Activator</keyword>
<dbReference type="STRING" id="452637.Oter_1424"/>
<dbReference type="InterPro" id="IPR003313">
    <property type="entry name" value="AraC-bd"/>
</dbReference>
<evidence type="ECO:0000313" key="6">
    <source>
        <dbReference type="EMBL" id="ACB74709.1"/>
    </source>
</evidence>
<dbReference type="HOGENOM" id="CLU_000445_88_6_0"/>
<dbReference type="SMART" id="SM00342">
    <property type="entry name" value="HTH_ARAC"/>
    <property type="match status" value="1"/>
</dbReference>
<dbReference type="InterPro" id="IPR009057">
    <property type="entry name" value="Homeodomain-like_sf"/>
</dbReference>
<dbReference type="Pfam" id="PF12833">
    <property type="entry name" value="HTH_18"/>
    <property type="match status" value="1"/>
</dbReference>
<dbReference type="AlphaFoldDB" id="B1ZS33"/>
<dbReference type="PANTHER" id="PTHR46796:SF7">
    <property type="entry name" value="ARAC FAMILY TRANSCRIPTIONAL REGULATOR"/>
    <property type="match status" value="1"/>
</dbReference>
<organism evidence="6 7">
    <name type="scientific">Opitutus terrae (strain DSM 11246 / JCM 15787 / PB90-1)</name>
    <dbReference type="NCBI Taxonomy" id="452637"/>
    <lineage>
        <taxon>Bacteria</taxon>
        <taxon>Pseudomonadati</taxon>
        <taxon>Verrucomicrobiota</taxon>
        <taxon>Opitutia</taxon>
        <taxon>Opitutales</taxon>
        <taxon>Opitutaceae</taxon>
        <taxon>Opitutus</taxon>
    </lineage>
</organism>
<dbReference type="Gene3D" id="1.10.10.60">
    <property type="entry name" value="Homeodomain-like"/>
    <property type="match status" value="2"/>
</dbReference>
<dbReference type="GO" id="GO:0043565">
    <property type="term" value="F:sequence-specific DNA binding"/>
    <property type="evidence" value="ECO:0007669"/>
    <property type="project" value="InterPro"/>
</dbReference>
<protein>
    <submittedName>
        <fullName evidence="6">Transcriptional regulator, AraC family</fullName>
    </submittedName>
</protein>
<sequence length="280" mass="30609">MSSQVAEARRFYVERTSDGGPGPFVVGGGWERCAVDYEIRRAGFPHVTLEFVAGGRGDLQMNGRSHALTRGCVFAYGPGIAHAITTDPADRLSKYFVNFSGRGAAAVMRSAGLTLGECHAVAAVDEVQAAFEQLLFAGRRGTRTGARIAALQGQILLLLVSEVRLPNAQRSNPSLATFLRCQRFLEEHFLAVSTAEEAAAACRVAPAYLSRLFQRFAGQPPYRFLMRLKMHHAATLLEEKQLIVREAADVLGMDPFHFSRAFKRVHGLSPLAFLRSRSTG</sequence>
<evidence type="ECO:0000256" key="1">
    <source>
        <dbReference type="ARBA" id="ARBA00023015"/>
    </source>
</evidence>
<dbReference type="PROSITE" id="PS00041">
    <property type="entry name" value="HTH_ARAC_FAMILY_1"/>
    <property type="match status" value="1"/>
</dbReference>
<accession>B1ZS33</accession>
<reference evidence="6 7" key="1">
    <citation type="journal article" date="2011" name="J. Bacteriol.">
        <title>Genome sequence of the verrucomicrobium Opitutus terrae PB90-1, an abundant inhabitant of rice paddy soil ecosystems.</title>
        <authorList>
            <person name="van Passel M.W."/>
            <person name="Kant R."/>
            <person name="Palva A."/>
            <person name="Copeland A."/>
            <person name="Lucas S."/>
            <person name="Lapidus A."/>
            <person name="Glavina del Rio T."/>
            <person name="Pitluck S."/>
            <person name="Goltsman E."/>
            <person name="Clum A."/>
            <person name="Sun H."/>
            <person name="Schmutz J."/>
            <person name="Larimer F.W."/>
            <person name="Land M.L."/>
            <person name="Hauser L."/>
            <person name="Kyrpides N."/>
            <person name="Mikhailova N."/>
            <person name="Richardson P.P."/>
            <person name="Janssen P.H."/>
            <person name="de Vos W.M."/>
            <person name="Smidt H."/>
        </authorList>
    </citation>
    <scope>NUCLEOTIDE SEQUENCE [LARGE SCALE GENOMIC DNA]</scope>
    <source>
        <strain evidence="7">DSM 11246 / JCM 15787 / PB90-1</strain>
    </source>
</reference>
<name>B1ZS33_OPITP</name>
<dbReference type="PROSITE" id="PS01124">
    <property type="entry name" value="HTH_ARAC_FAMILY_2"/>
    <property type="match status" value="1"/>
</dbReference>
<keyword evidence="7" id="KW-1185">Reference proteome</keyword>
<keyword evidence="4" id="KW-0804">Transcription</keyword>
<feature type="domain" description="HTH araC/xylS-type" evidence="5">
    <location>
        <begin position="179"/>
        <end position="276"/>
    </location>
</feature>
<dbReference type="Pfam" id="PF02311">
    <property type="entry name" value="AraC_binding"/>
    <property type="match status" value="1"/>
</dbReference>
<evidence type="ECO:0000259" key="5">
    <source>
        <dbReference type="PROSITE" id="PS01124"/>
    </source>
</evidence>
<dbReference type="GO" id="GO:0003700">
    <property type="term" value="F:DNA-binding transcription factor activity"/>
    <property type="evidence" value="ECO:0007669"/>
    <property type="project" value="InterPro"/>
</dbReference>
<dbReference type="InterPro" id="IPR037923">
    <property type="entry name" value="HTH-like"/>
</dbReference>
<evidence type="ECO:0000256" key="3">
    <source>
        <dbReference type="ARBA" id="ARBA00023159"/>
    </source>
</evidence>